<dbReference type="PROSITE" id="PS01081">
    <property type="entry name" value="HTH_TETR_1"/>
    <property type="match status" value="1"/>
</dbReference>
<name>A0ABU6JBL8_9BURK</name>
<keyword evidence="3 5" id="KW-0238">DNA-binding</keyword>
<feature type="region of interest" description="Disordered" evidence="6">
    <location>
        <begin position="1"/>
        <end position="22"/>
    </location>
</feature>
<feature type="domain" description="HTH tetR-type" evidence="7">
    <location>
        <begin position="21"/>
        <end position="81"/>
    </location>
</feature>
<comment type="caution">
    <text evidence="8">The sequence shown here is derived from an EMBL/GenBank/DDBJ whole genome shotgun (WGS) entry which is preliminary data.</text>
</comment>
<keyword evidence="4" id="KW-0804">Transcription</keyword>
<evidence type="ECO:0000256" key="6">
    <source>
        <dbReference type="SAM" id="MobiDB-lite"/>
    </source>
</evidence>
<evidence type="ECO:0000259" key="7">
    <source>
        <dbReference type="PROSITE" id="PS50977"/>
    </source>
</evidence>
<feature type="DNA-binding region" description="H-T-H motif" evidence="5">
    <location>
        <begin position="44"/>
        <end position="63"/>
    </location>
</feature>
<dbReference type="RefSeq" id="WP_326507258.1">
    <property type="nucleotide sequence ID" value="NZ_JAWIIV010000012.1"/>
</dbReference>
<dbReference type="PANTHER" id="PTHR30055">
    <property type="entry name" value="HTH-TYPE TRANSCRIPTIONAL REGULATOR RUTR"/>
    <property type="match status" value="1"/>
</dbReference>
<evidence type="ECO:0000256" key="3">
    <source>
        <dbReference type="ARBA" id="ARBA00023125"/>
    </source>
</evidence>
<accession>A0ABU6JBL8</accession>
<organism evidence="8 9">
    <name type="scientific">Noviherbaspirillum album</name>
    <dbReference type="NCBI Taxonomy" id="3080276"/>
    <lineage>
        <taxon>Bacteria</taxon>
        <taxon>Pseudomonadati</taxon>
        <taxon>Pseudomonadota</taxon>
        <taxon>Betaproteobacteria</taxon>
        <taxon>Burkholderiales</taxon>
        <taxon>Oxalobacteraceae</taxon>
        <taxon>Noviherbaspirillum</taxon>
    </lineage>
</organism>
<dbReference type="Pfam" id="PF00440">
    <property type="entry name" value="TetR_N"/>
    <property type="match status" value="1"/>
</dbReference>
<evidence type="ECO:0000313" key="8">
    <source>
        <dbReference type="EMBL" id="MEC4720539.1"/>
    </source>
</evidence>
<dbReference type="PANTHER" id="PTHR30055:SF187">
    <property type="entry name" value="TRANSCRIPTIONAL REGULATORY PROTEIN"/>
    <property type="match status" value="1"/>
</dbReference>
<evidence type="ECO:0000313" key="9">
    <source>
        <dbReference type="Proteomes" id="UP001352263"/>
    </source>
</evidence>
<dbReference type="InterPro" id="IPR009057">
    <property type="entry name" value="Homeodomain-like_sf"/>
</dbReference>
<proteinExistence type="predicted"/>
<keyword evidence="9" id="KW-1185">Reference proteome</keyword>
<gene>
    <name evidence="8" type="ORF">RY831_15355</name>
</gene>
<dbReference type="InterPro" id="IPR023772">
    <property type="entry name" value="DNA-bd_HTH_TetR-type_CS"/>
</dbReference>
<dbReference type="PROSITE" id="PS50977">
    <property type="entry name" value="HTH_TETR_2"/>
    <property type="match status" value="1"/>
</dbReference>
<evidence type="ECO:0000256" key="5">
    <source>
        <dbReference type="PROSITE-ProRule" id="PRU00335"/>
    </source>
</evidence>
<dbReference type="EMBL" id="JAWIIV010000012">
    <property type="protein sequence ID" value="MEC4720539.1"/>
    <property type="molecule type" value="Genomic_DNA"/>
</dbReference>
<sequence length="208" mass="23150">MTVASREQQKEQPREPQAVPHTHRHRLLEGMAHAVAIKGYAATTIADIVREAAVSRRTFYEYFSTKGDCLIALYTAASHNALDVLRNAIDPSHDWHEQVEIAMKAYFDCLAQNPVLMRTLFIEILGLGPDGLAARRRVNEEIADFMLKVINAHASAPQRREPLSAEMAMAVVGGINELILQAIEQDRVADLRKLTASAIQLINAVTRE</sequence>
<evidence type="ECO:0000256" key="4">
    <source>
        <dbReference type="ARBA" id="ARBA00023163"/>
    </source>
</evidence>
<protein>
    <submittedName>
        <fullName evidence="8">TetR/AcrR family transcriptional regulator</fullName>
    </submittedName>
</protein>
<dbReference type="InterPro" id="IPR050109">
    <property type="entry name" value="HTH-type_TetR-like_transc_reg"/>
</dbReference>
<reference evidence="8 9" key="1">
    <citation type="submission" date="2023-10" db="EMBL/GenBank/DDBJ databases">
        <title>Noviherbaspirillum sp. CPCC 100848 genome assembly.</title>
        <authorList>
            <person name="Li X.Y."/>
            <person name="Fang X.M."/>
        </authorList>
    </citation>
    <scope>NUCLEOTIDE SEQUENCE [LARGE SCALE GENOMIC DNA]</scope>
    <source>
        <strain evidence="8 9">CPCC 100848</strain>
    </source>
</reference>
<dbReference type="Proteomes" id="UP001352263">
    <property type="component" value="Unassembled WGS sequence"/>
</dbReference>
<dbReference type="Gene3D" id="1.10.357.10">
    <property type="entry name" value="Tetracycline Repressor, domain 2"/>
    <property type="match status" value="1"/>
</dbReference>
<keyword evidence="1" id="KW-0678">Repressor</keyword>
<keyword evidence="2" id="KW-0805">Transcription regulation</keyword>
<dbReference type="InterPro" id="IPR001647">
    <property type="entry name" value="HTH_TetR"/>
</dbReference>
<evidence type="ECO:0000256" key="2">
    <source>
        <dbReference type="ARBA" id="ARBA00023015"/>
    </source>
</evidence>
<dbReference type="SUPFAM" id="SSF46689">
    <property type="entry name" value="Homeodomain-like"/>
    <property type="match status" value="1"/>
</dbReference>
<evidence type="ECO:0000256" key="1">
    <source>
        <dbReference type="ARBA" id="ARBA00022491"/>
    </source>
</evidence>